<evidence type="ECO:0000313" key="2">
    <source>
        <dbReference type="EMBL" id="CAL5990720.1"/>
    </source>
</evidence>
<protein>
    <submittedName>
        <fullName evidence="2">Hypothetical_protein</fullName>
    </submittedName>
</protein>
<evidence type="ECO:0000313" key="1">
    <source>
        <dbReference type="EMBL" id="CAI9938412.1"/>
    </source>
</evidence>
<sequence>MPPPSFLNQWNIQSTQAFSKNNRFFMTIQRYQAVRTLQQLQLLLQHQSLRQLLSWYKDLMLQAGKDPSFPLLLNRKQFQSIICSKKSILVEPERQLQSSF</sequence>
<comment type="caution">
    <text evidence="1">The sequence shown here is derived from an EMBL/GenBank/DDBJ whole genome shotgun (WGS) entry which is preliminary data.</text>
</comment>
<gene>
    <name evidence="2" type="ORF">HINF_LOCUS11552</name>
    <name evidence="1" type="ORF">HINF_LOCUS26057</name>
</gene>
<keyword evidence="3" id="KW-1185">Reference proteome</keyword>
<dbReference type="AlphaFoldDB" id="A0AA86U580"/>
<dbReference type="EMBL" id="CAXDID020000025">
    <property type="protein sequence ID" value="CAL5990720.1"/>
    <property type="molecule type" value="Genomic_DNA"/>
</dbReference>
<organism evidence="1">
    <name type="scientific">Hexamita inflata</name>
    <dbReference type="NCBI Taxonomy" id="28002"/>
    <lineage>
        <taxon>Eukaryota</taxon>
        <taxon>Metamonada</taxon>
        <taxon>Diplomonadida</taxon>
        <taxon>Hexamitidae</taxon>
        <taxon>Hexamitinae</taxon>
        <taxon>Hexamita</taxon>
    </lineage>
</organism>
<accession>A0AA86U580</accession>
<dbReference type="Proteomes" id="UP001642409">
    <property type="component" value="Unassembled WGS sequence"/>
</dbReference>
<name>A0AA86U580_9EUKA</name>
<reference evidence="1" key="1">
    <citation type="submission" date="2023-06" db="EMBL/GenBank/DDBJ databases">
        <authorList>
            <person name="Kurt Z."/>
        </authorList>
    </citation>
    <scope>NUCLEOTIDE SEQUENCE</scope>
</reference>
<reference evidence="2 3" key="2">
    <citation type="submission" date="2024-07" db="EMBL/GenBank/DDBJ databases">
        <authorList>
            <person name="Akdeniz Z."/>
        </authorList>
    </citation>
    <scope>NUCLEOTIDE SEQUENCE [LARGE SCALE GENOMIC DNA]</scope>
</reference>
<evidence type="ECO:0000313" key="3">
    <source>
        <dbReference type="Proteomes" id="UP001642409"/>
    </source>
</evidence>
<dbReference type="EMBL" id="CATOUU010000654">
    <property type="protein sequence ID" value="CAI9938412.1"/>
    <property type="molecule type" value="Genomic_DNA"/>
</dbReference>
<proteinExistence type="predicted"/>